<feature type="domain" description="GGDEF" evidence="3">
    <location>
        <begin position="1"/>
        <end position="54"/>
    </location>
</feature>
<evidence type="ECO:0000256" key="2">
    <source>
        <dbReference type="ARBA" id="ARBA00034247"/>
    </source>
</evidence>
<dbReference type="Proteomes" id="UP000627446">
    <property type="component" value="Unassembled WGS sequence"/>
</dbReference>
<dbReference type="GO" id="GO:0005886">
    <property type="term" value="C:plasma membrane"/>
    <property type="evidence" value="ECO:0007669"/>
    <property type="project" value="TreeGrafter"/>
</dbReference>
<dbReference type="InterPro" id="IPR000160">
    <property type="entry name" value="GGDEF_dom"/>
</dbReference>
<dbReference type="GO" id="GO:1902201">
    <property type="term" value="P:negative regulation of bacterial-type flagellum-dependent cell motility"/>
    <property type="evidence" value="ECO:0007669"/>
    <property type="project" value="TreeGrafter"/>
</dbReference>
<evidence type="ECO:0000256" key="1">
    <source>
        <dbReference type="ARBA" id="ARBA00012528"/>
    </source>
</evidence>
<keyword evidence="5" id="KW-1185">Reference proteome</keyword>
<protein>
    <recommendedName>
        <fullName evidence="1">diguanylate cyclase</fullName>
        <ecNumber evidence="1">2.7.7.65</ecNumber>
    </recommendedName>
</protein>
<evidence type="ECO:0000313" key="5">
    <source>
        <dbReference type="Proteomes" id="UP000627446"/>
    </source>
</evidence>
<dbReference type="Pfam" id="PF00990">
    <property type="entry name" value="GGDEF"/>
    <property type="match status" value="1"/>
</dbReference>
<dbReference type="SUPFAM" id="SSF55073">
    <property type="entry name" value="Nucleotide cyclase"/>
    <property type="match status" value="1"/>
</dbReference>
<dbReference type="EC" id="2.7.7.65" evidence="1"/>
<dbReference type="GO" id="GO:0043709">
    <property type="term" value="P:cell adhesion involved in single-species biofilm formation"/>
    <property type="evidence" value="ECO:0007669"/>
    <property type="project" value="TreeGrafter"/>
</dbReference>
<reference evidence="4" key="1">
    <citation type="submission" date="2020-08" db="EMBL/GenBank/DDBJ databases">
        <title>Novel species isolated from subtropical streams in China.</title>
        <authorList>
            <person name="Lu H."/>
        </authorList>
    </citation>
    <scope>NUCLEOTIDE SEQUENCE</scope>
    <source>
        <strain evidence="4">LX22W</strain>
    </source>
</reference>
<dbReference type="NCBIfam" id="TIGR00254">
    <property type="entry name" value="GGDEF"/>
    <property type="match status" value="1"/>
</dbReference>
<comment type="catalytic activity">
    <reaction evidence="2">
        <text>2 GTP = 3',3'-c-di-GMP + 2 diphosphate</text>
        <dbReference type="Rhea" id="RHEA:24898"/>
        <dbReference type="ChEBI" id="CHEBI:33019"/>
        <dbReference type="ChEBI" id="CHEBI:37565"/>
        <dbReference type="ChEBI" id="CHEBI:58805"/>
        <dbReference type="EC" id="2.7.7.65"/>
    </reaction>
</comment>
<dbReference type="GO" id="GO:0052621">
    <property type="term" value="F:diguanylate cyclase activity"/>
    <property type="evidence" value="ECO:0007669"/>
    <property type="project" value="UniProtKB-EC"/>
</dbReference>
<dbReference type="EMBL" id="JACOFZ010000005">
    <property type="protein sequence ID" value="MBC3882426.1"/>
    <property type="molecule type" value="Genomic_DNA"/>
</dbReference>
<dbReference type="PROSITE" id="PS50887">
    <property type="entry name" value="GGDEF"/>
    <property type="match status" value="1"/>
</dbReference>
<dbReference type="PANTHER" id="PTHR45138:SF9">
    <property type="entry name" value="DIGUANYLATE CYCLASE DGCM-RELATED"/>
    <property type="match status" value="1"/>
</dbReference>
<dbReference type="InterPro" id="IPR029787">
    <property type="entry name" value="Nucleotide_cyclase"/>
</dbReference>
<dbReference type="Gene3D" id="3.30.70.270">
    <property type="match status" value="1"/>
</dbReference>
<dbReference type="InterPro" id="IPR043128">
    <property type="entry name" value="Rev_trsase/Diguanyl_cyclase"/>
</dbReference>
<sequence>MTPFLDSEHEIPITISIGITQIHAEDRSAENVFERADVALYRAKNSGRNRVELG</sequence>
<dbReference type="PANTHER" id="PTHR45138">
    <property type="entry name" value="REGULATORY COMPONENTS OF SENSORY TRANSDUCTION SYSTEM"/>
    <property type="match status" value="1"/>
</dbReference>
<organism evidence="4 5">
    <name type="scientific">Undibacterium nitidum</name>
    <dbReference type="NCBI Taxonomy" id="2762298"/>
    <lineage>
        <taxon>Bacteria</taxon>
        <taxon>Pseudomonadati</taxon>
        <taxon>Pseudomonadota</taxon>
        <taxon>Betaproteobacteria</taxon>
        <taxon>Burkholderiales</taxon>
        <taxon>Oxalobacteraceae</taxon>
        <taxon>Undibacterium</taxon>
    </lineage>
</organism>
<gene>
    <name evidence="4" type="ORF">H8K36_13620</name>
</gene>
<accession>A0A923HQX0</accession>
<comment type="caution">
    <text evidence="4">The sequence shown here is derived from an EMBL/GenBank/DDBJ whole genome shotgun (WGS) entry which is preliminary data.</text>
</comment>
<evidence type="ECO:0000313" key="4">
    <source>
        <dbReference type="EMBL" id="MBC3882426.1"/>
    </source>
</evidence>
<evidence type="ECO:0000259" key="3">
    <source>
        <dbReference type="PROSITE" id="PS50887"/>
    </source>
</evidence>
<dbReference type="AlphaFoldDB" id="A0A923HQX0"/>
<dbReference type="InterPro" id="IPR050469">
    <property type="entry name" value="Diguanylate_Cyclase"/>
</dbReference>
<name>A0A923HQX0_9BURK</name>
<proteinExistence type="predicted"/>